<dbReference type="InterPro" id="IPR000719">
    <property type="entry name" value="Prot_kinase_dom"/>
</dbReference>
<keyword evidence="3 11" id="KW-0808">Transferase</keyword>
<organism evidence="11 12">
    <name type="scientific">Micromonospora zhanjiangensis</name>
    <dbReference type="NCBI Taxonomy" id="1522057"/>
    <lineage>
        <taxon>Bacteria</taxon>
        <taxon>Bacillati</taxon>
        <taxon>Actinomycetota</taxon>
        <taxon>Actinomycetes</taxon>
        <taxon>Micromonosporales</taxon>
        <taxon>Micromonosporaceae</taxon>
        <taxon>Micromonospora</taxon>
    </lineage>
</organism>
<evidence type="ECO:0000256" key="1">
    <source>
        <dbReference type="ARBA" id="ARBA00012513"/>
    </source>
</evidence>
<dbReference type="PROSITE" id="PS50011">
    <property type="entry name" value="PROTEIN_KINASE_DOM"/>
    <property type="match status" value="1"/>
</dbReference>
<feature type="domain" description="Protein kinase" evidence="10">
    <location>
        <begin position="7"/>
        <end position="265"/>
    </location>
</feature>
<dbReference type="InterPro" id="IPR017441">
    <property type="entry name" value="Protein_kinase_ATP_BS"/>
</dbReference>
<sequence length="600" mass="63818">MLIGERYRLLHLVGRGGMGQVWLARDELLDRHVAVKEMTPPHWLGDDEQDALVARTMREARTAARLNHPNVVSVHDIVRSDGAPWIVMQYVPSRTLQDLLESGPVSPHRAAEIGLAVLAALRAAHRAGVLHRDVKPGNVLIADDGRVLLTDFGLARFDDDEGALTRPGVILGSPEYVAPERAADGVSSVATDLWSLGATLHAAIEGRSPYARSTAMATLTALANAAPDPAPHAGALGPVLAGLLQRDPGRRLGADEVERLLRAVVDRDVPVDGPAVGRAAPIAGQPAGSGPHRADSDRRDRDPAEPDRGGAPDPDRPGTAVRRTGNGRLRGWMRGALAGPYRRWWLPVAATAVAVLVGVGAAVAVAPVRTTTTVVPLTGRFGGADADPGTQAVDRDGQGWDRRGGPGRGRPDQDRPPPPGGPPVPPPPFECVRPAGPGEAVRPSPQPPGEDFAPPAGWTWHRDDSGFRVAVPVGWLFYRDDGVSCFQNPRSEEALAIDPTTRAGGDLVSQLRAEEERDLAAGVLPAYRRIRIEPTGDRRDAEWECLWTAPYGERLHSLRLVTGVSGSRAYTVGLVAADREWAGGASARLVTARASFRPAA</sequence>
<dbReference type="PANTHER" id="PTHR43289:SF6">
    <property type="entry name" value="SERINE_THREONINE-PROTEIN KINASE NEKL-3"/>
    <property type="match status" value="1"/>
</dbReference>
<feature type="compositionally biased region" description="Basic and acidic residues" evidence="8">
    <location>
        <begin position="292"/>
        <end position="316"/>
    </location>
</feature>
<reference evidence="12" key="1">
    <citation type="journal article" date="2019" name="Int. J. Syst. Evol. Microbiol.">
        <title>The Global Catalogue of Microorganisms (GCM) 10K type strain sequencing project: providing services to taxonomists for standard genome sequencing and annotation.</title>
        <authorList>
            <consortium name="The Broad Institute Genomics Platform"/>
            <consortium name="The Broad Institute Genome Sequencing Center for Infectious Disease"/>
            <person name="Wu L."/>
            <person name="Ma J."/>
        </authorList>
    </citation>
    <scope>NUCLEOTIDE SEQUENCE [LARGE SCALE GENOMIC DNA]</scope>
    <source>
        <strain evidence="12">2902at01</strain>
    </source>
</reference>
<dbReference type="Proteomes" id="UP001595868">
    <property type="component" value="Unassembled WGS sequence"/>
</dbReference>
<evidence type="ECO:0000313" key="11">
    <source>
        <dbReference type="EMBL" id="MFC4110258.1"/>
    </source>
</evidence>
<evidence type="ECO:0000256" key="8">
    <source>
        <dbReference type="SAM" id="MobiDB-lite"/>
    </source>
</evidence>
<feature type="region of interest" description="Disordered" evidence="8">
    <location>
        <begin position="272"/>
        <end position="327"/>
    </location>
</feature>
<feature type="region of interest" description="Disordered" evidence="8">
    <location>
        <begin position="377"/>
        <end position="458"/>
    </location>
</feature>
<dbReference type="InterPro" id="IPR008271">
    <property type="entry name" value="Ser/Thr_kinase_AS"/>
</dbReference>
<evidence type="ECO:0000256" key="9">
    <source>
        <dbReference type="SAM" id="Phobius"/>
    </source>
</evidence>
<keyword evidence="12" id="KW-1185">Reference proteome</keyword>
<dbReference type="Gene3D" id="3.30.200.20">
    <property type="entry name" value="Phosphorylase Kinase, domain 1"/>
    <property type="match status" value="1"/>
</dbReference>
<evidence type="ECO:0000256" key="7">
    <source>
        <dbReference type="PROSITE-ProRule" id="PRU10141"/>
    </source>
</evidence>
<evidence type="ECO:0000256" key="6">
    <source>
        <dbReference type="ARBA" id="ARBA00022840"/>
    </source>
</evidence>
<proteinExistence type="predicted"/>
<evidence type="ECO:0000256" key="4">
    <source>
        <dbReference type="ARBA" id="ARBA00022741"/>
    </source>
</evidence>
<dbReference type="Gene3D" id="1.10.510.10">
    <property type="entry name" value="Transferase(Phosphotransferase) domain 1"/>
    <property type="match status" value="1"/>
</dbReference>
<feature type="compositionally biased region" description="Basic and acidic residues" evidence="8">
    <location>
        <begin position="393"/>
        <end position="415"/>
    </location>
</feature>
<evidence type="ECO:0000259" key="10">
    <source>
        <dbReference type="PROSITE" id="PS50011"/>
    </source>
</evidence>
<protein>
    <recommendedName>
        <fullName evidence="1">non-specific serine/threonine protein kinase</fullName>
        <ecNumber evidence="1">2.7.11.1</ecNumber>
    </recommendedName>
</protein>
<dbReference type="CDD" id="cd14014">
    <property type="entry name" value="STKc_PknB_like"/>
    <property type="match status" value="1"/>
</dbReference>
<dbReference type="RefSeq" id="WP_377552508.1">
    <property type="nucleotide sequence ID" value="NZ_JBHSBN010000037.1"/>
</dbReference>
<dbReference type="SMART" id="SM00220">
    <property type="entry name" value="S_TKc"/>
    <property type="match status" value="1"/>
</dbReference>
<keyword evidence="9" id="KW-0472">Membrane</keyword>
<feature type="compositionally biased region" description="Pro residues" evidence="8">
    <location>
        <begin position="416"/>
        <end position="429"/>
    </location>
</feature>
<feature type="binding site" evidence="7">
    <location>
        <position position="36"/>
    </location>
    <ligand>
        <name>ATP</name>
        <dbReference type="ChEBI" id="CHEBI:30616"/>
    </ligand>
</feature>
<dbReference type="EMBL" id="JBHSBN010000037">
    <property type="protein sequence ID" value="MFC4110258.1"/>
    <property type="molecule type" value="Genomic_DNA"/>
</dbReference>
<evidence type="ECO:0000256" key="5">
    <source>
        <dbReference type="ARBA" id="ARBA00022777"/>
    </source>
</evidence>
<dbReference type="SUPFAM" id="SSF56112">
    <property type="entry name" value="Protein kinase-like (PK-like)"/>
    <property type="match status" value="1"/>
</dbReference>
<dbReference type="InterPro" id="IPR011009">
    <property type="entry name" value="Kinase-like_dom_sf"/>
</dbReference>
<keyword evidence="5 11" id="KW-0418">Kinase</keyword>
<accession>A0ABV8KVW2</accession>
<evidence type="ECO:0000256" key="2">
    <source>
        <dbReference type="ARBA" id="ARBA00022527"/>
    </source>
</evidence>
<feature type="transmembrane region" description="Helical" evidence="9">
    <location>
        <begin position="344"/>
        <end position="366"/>
    </location>
</feature>
<evidence type="ECO:0000313" key="12">
    <source>
        <dbReference type="Proteomes" id="UP001595868"/>
    </source>
</evidence>
<dbReference type="PROSITE" id="PS00108">
    <property type="entry name" value="PROTEIN_KINASE_ST"/>
    <property type="match status" value="1"/>
</dbReference>
<name>A0ABV8KVW2_9ACTN</name>
<dbReference type="PANTHER" id="PTHR43289">
    <property type="entry name" value="MITOGEN-ACTIVATED PROTEIN KINASE KINASE KINASE 20-RELATED"/>
    <property type="match status" value="1"/>
</dbReference>
<keyword evidence="2" id="KW-0723">Serine/threonine-protein kinase</keyword>
<keyword evidence="9" id="KW-1133">Transmembrane helix</keyword>
<keyword evidence="9" id="KW-0812">Transmembrane</keyword>
<evidence type="ECO:0000256" key="3">
    <source>
        <dbReference type="ARBA" id="ARBA00022679"/>
    </source>
</evidence>
<keyword evidence="4 7" id="KW-0547">Nucleotide-binding</keyword>
<keyword evidence="6 7" id="KW-0067">ATP-binding</keyword>
<dbReference type="Pfam" id="PF00069">
    <property type="entry name" value="Pkinase"/>
    <property type="match status" value="1"/>
</dbReference>
<dbReference type="PROSITE" id="PS00107">
    <property type="entry name" value="PROTEIN_KINASE_ATP"/>
    <property type="match status" value="1"/>
</dbReference>
<dbReference type="EC" id="2.7.11.1" evidence="1"/>
<gene>
    <name evidence="11" type="ORF">ACFOX0_30605</name>
</gene>
<comment type="caution">
    <text evidence="11">The sequence shown here is derived from an EMBL/GenBank/DDBJ whole genome shotgun (WGS) entry which is preliminary data.</text>
</comment>
<dbReference type="GO" id="GO:0004674">
    <property type="term" value="F:protein serine/threonine kinase activity"/>
    <property type="evidence" value="ECO:0007669"/>
    <property type="project" value="UniProtKB-EC"/>
</dbReference>